<dbReference type="EC" id="1.1.1.133" evidence="2"/>
<evidence type="ECO:0000256" key="2">
    <source>
        <dbReference type="RuleBase" id="RU364082"/>
    </source>
</evidence>
<dbReference type="EMBL" id="LFZW01000001">
    <property type="protein sequence ID" value="KMY51036.1"/>
    <property type="molecule type" value="Genomic_DNA"/>
</dbReference>
<dbReference type="RefSeq" id="WP_049682388.1">
    <property type="nucleotide sequence ID" value="NZ_LFZW01000001.1"/>
</dbReference>
<dbReference type="PANTHER" id="PTHR10491">
    <property type="entry name" value="DTDP-4-DEHYDRORHAMNOSE REDUCTASE"/>
    <property type="match status" value="1"/>
</dbReference>
<proteinExistence type="inferred from homology"/>
<accession>A0A0K9GWP4</accession>
<dbReference type="OrthoDB" id="9803892at2"/>
<dbReference type="GO" id="GO:0005829">
    <property type="term" value="C:cytosol"/>
    <property type="evidence" value="ECO:0007669"/>
    <property type="project" value="TreeGrafter"/>
</dbReference>
<protein>
    <recommendedName>
        <fullName evidence="2">dTDP-4-dehydrorhamnose reductase</fullName>
        <ecNumber evidence="2">1.1.1.133</ecNumber>
    </recommendedName>
</protein>
<comment type="similarity">
    <text evidence="1 2">Belongs to the dTDP-4-dehydrorhamnose reductase family.</text>
</comment>
<keyword evidence="2" id="KW-0521">NADP</keyword>
<dbReference type="Gene3D" id="3.90.25.10">
    <property type="entry name" value="UDP-galactose 4-epimerase, domain 1"/>
    <property type="match status" value="1"/>
</dbReference>
<evidence type="ECO:0000259" key="3">
    <source>
        <dbReference type="Pfam" id="PF04321"/>
    </source>
</evidence>
<comment type="function">
    <text evidence="2">Catalyzes the reduction of dTDP-6-deoxy-L-lyxo-4-hexulose to yield dTDP-L-rhamnose.</text>
</comment>
<dbReference type="UniPathway" id="UPA00124"/>
<dbReference type="GO" id="GO:0019305">
    <property type="term" value="P:dTDP-rhamnose biosynthetic process"/>
    <property type="evidence" value="ECO:0007669"/>
    <property type="project" value="UniProtKB-UniPathway"/>
</dbReference>
<dbReference type="Gene3D" id="3.40.50.720">
    <property type="entry name" value="NAD(P)-binding Rossmann-like Domain"/>
    <property type="match status" value="1"/>
</dbReference>
<keyword evidence="5" id="KW-1185">Reference proteome</keyword>
<dbReference type="GO" id="GO:0008831">
    <property type="term" value="F:dTDP-4-dehydrorhamnose reductase activity"/>
    <property type="evidence" value="ECO:0007669"/>
    <property type="project" value="UniProtKB-EC"/>
</dbReference>
<comment type="pathway">
    <text evidence="2">Carbohydrate biosynthesis; dTDP-L-rhamnose biosynthesis.</text>
</comment>
<dbReference type="Proteomes" id="UP000037146">
    <property type="component" value="Unassembled WGS sequence"/>
</dbReference>
<name>A0A0K9GWP4_9BACI</name>
<dbReference type="Pfam" id="PF04321">
    <property type="entry name" value="RmlD_sub_bind"/>
    <property type="match status" value="1"/>
</dbReference>
<dbReference type="InterPro" id="IPR005913">
    <property type="entry name" value="dTDP_dehydrorham_reduct"/>
</dbReference>
<organism evidence="4 5">
    <name type="scientific">Peribacillus loiseleuriae</name>
    <dbReference type="NCBI Taxonomy" id="1679170"/>
    <lineage>
        <taxon>Bacteria</taxon>
        <taxon>Bacillati</taxon>
        <taxon>Bacillota</taxon>
        <taxon>Bacilli</taxon>
        <taxon>Bacillales</taxon>
        <taxon>Bacillaceae</taxon>
        <taxon>Peribacillus</taxon>
    </lineage>
</organism>
<feature type="domain" description="RmlD-like substrate binding" evidence="3">
    <location>
        <begin position="1"/>
        <end position="279"/>
    </location>
</feature>
<dbReference type="AlphaFoldDB" id="A0A0K9GWP4"/>
<evidence type="ECO:0000256" key="1">
    <source>
        <dbReference type="ARBA" id="ARBA00010944"/>
    </source>
</evidence>
<dbReference type="NCBIfam" id="TIGR01214">
    <property type="entry name" value="rmlD"/>
    <property type="match status" value="1"/>
</dbReference>
<evidence type="ECO:0000313" key="5">
    <source>
        <dbReference type="Proteomes" id="UP000037146"/>
    </source>
</evidence>
<dbReference type="CDD" id="cd05254">
    <property type="entry name" value="dTDP_HR_like_SDR_e"/>
    <property type="match status" value="1"/>
</dbReference>
<dbReference type="InterPro" id="IPR029903">
    <property type="entry name" value="RmlD-like-bd"/>
</dbReference>
<reference evidence="5" key="1">
    <citation type="submission" date="2015-07" db="EMBL/GenBank/DDBJ databases">
        <title>Genome sequencing project for genomic taxonomy and phylogenomics of Bacillus-like bacteria.</title>
        <authorList>
            <person name="Liu B."/>
            <person name="Wang J."/>
            <person name="Zhu Y."/>
            <person name="Liu G."/>
            <person name="Chen Q."/>
            <person name="Chen Z."/>
            <person name="Lan J."/>
            <person name="Che J."/>
            <person name="Ge C."/>
            <person name="Shi H."/>
            <person name="Pan Z."/>
            <person name="Liu X."/>
        </authorList>
    </citation>
    <scope>NUCLEOTIDE SEQUENCE [LARGE SCALE GENOMIC DNA]</scope>
    <source>
        <strain evidence="5">FJAT-27997</strain>
    </source>
</reference>
<gene>
    <name evidence="4" type="ORF">AC625_17125</name>
</gene>
<dbReference type="SUPFAM" id="SSF51735">
    <property type="entry name" value="NAD(P)-binding Rossmann-fold domains"/>
    <property type="match status" value="1"/>
</dbReference>
<keyword evidence="2" id="KW-0560">Oxidoreductase</keyword>
<dbReference type="PATRIC" id="fig|1679170.3.peg.3896"/>
<dbReference type="PANTHER" id="PTHR10491:SF4">
    <property type="entry name" value="METHIONINE ADENOSYLTRANSFERASE 2 SUBUNIT BETA"/>
    <property type="match status" value="1"/>
</dbReference>
<comment type="caution">
    <text evidence="4">The sequence shown here is derived from an EMBL/GenBank/DDBJ whole genome shotgun (WGS) entry which is preliminary data.</text>
</comment>
<evidence type="ECO:0000313" key="4">
    <source>
        <dbReference type="EMBL" id="KMY51036.1"/>
    </source>
</evidence>
<sequence length="284" mass="32262">MKVLVTGYGGQLGYDVVREGTMRGLEMIGTTSHDLNITDKREISGYINKLNPDAIIHCAAYTAVDKAEDDQENCYDVNVNGTKYLVEAAKATNAKFVYISTDYVFDGEGEIPFSENSTPNPIGYYGETKYQGEQIVQSLLDEWFIVRISWVFGINGNNFIKTMLRLSETRDELSVVGDQYGSPTYTYDLSRLLIDMVQTNRYGVYNASNEGFCTWAEFAEEIFKLSNREVKVQAISTEEYPTRAVRPRNSRMYKDKLVSNGFMLLPEWRDALSRYLSELSQGVK</sequence>
<dbReference type="InterPro" id="IPR036291">
    <property type="entry name" value="NAD(P)-bd_dom_sf"/>
</dbReference>
<dbReference type="STRING" id="1679170.AC625_17125"/>